<dbReference type="Proteomes" id="UP000653644">
    <property type="component" value="Unassembled WGS sequence"/>
</dbReference>
<comment type="caution">
    <text evidence="1">The sequence shown here is derived from an EMBL/GenBank/DDBJ whole genome shotgun (WGS) entry which is preliminary data.</text>
</comment>
<evidence type="ECO:0000313" key="1">
    <source>
        <dbReference type="EMBL" id="GHA62654.1"/>
    </source>
</evidence>
<sequence length="60" mass="6384">MIAYTHAEHSVRWLLVGLGPGIVALALLSTGTWAKETAARAAALFEEVDRGAAPQPADRR</sequence>
<reference evidence="2" key="1">
    <citation type="journal article" date="2019" name="Int. J. Syst. Evol. Microbiol.">
        <title>The Global Catalogue of Microorganisms (GCM) 10K type strain sequencing project: providing services to taxonomists for standard genome sequencing and annotation.</title>
        <authorList>
            <consortium name="The Broad Institute Genomics Platform"/>
            <consortium name="The Broad Institute Genome Sequencing Center for Infectious Disease"/>
            <person name="Wu L."/>
            <person name="Ma J."/>
        </authorList>
    </citation>
    <scope>NUCLEOTIDE SEQUENCE [LARGE SCALE GENOMIC DNA]</scope>
    <source>
        <strain evidence="2">JCM 4733</strain>
    </source>
</reference>
<accession>A0ABQ3DAB1</accession>
<keyword evidence="2" id="KW-1185">Reference proteome</keyword>
<dbReference type="RefSeq" id="WP_189894016.1">
    <property type="nucleotide sequence ID" value="NZ_BMVN01000047.1"/>
</dbReference>
<organism evidence="1 2">
    <name type="scientific">Streptomyces canarius</name>
    <dbReference type="NCBI Taxonomy" id="285453"/>
    <lineage>
        <taxon>Bacteria</taxon>
        <taxon>Bacillati</taxon>
        <taxon>Actinomycetota</taxon>
        <taxon>Actinomycetes</taxon>
        <taxon>Kitasatosporales</taxon>
        <taxon>Streptomycetaceae</taxon>
        <taxon>Streptomyces</taxon>
    </lineage>
</organism>
<proteinExistence type="predicted"/>
<gene>
    <name evidence="1" type="ORF">GCM10010345_78490</name>
</gene>
<evidence type="ECO:0000313" key="2">
    <source>
        <dbReference type="Proteomes" id="UP000653644"/>
    </source>
</evidence>
<name>A0ABQ3DAB1_9ACTN</name>
<dbReference type="EMBL" id="BMVN01000047">
    <property type="protein sequence ID" value="GHA62654.1"/>
    <property type="molecule type" value="Genomic_DNA"/>
</dbReference>
<protein>
    <submittedName>
        <fullName evidence="1">Uncharacterized protein</fullName>
    </submittedName>
</protein>